<keyword evidence="1" id="KW-0479">Metal-binding</keyword>
<feature type="compositionally biased region" description="Polar residues" evidence="7">
    <location>
        <begin position="95"/>
        <end position="104"/>
    </location>
</feature>
<evidence type="ECO:0000256" key="7">
    <source>
        <dbReference type="SAM" id="MobiDB-lite"/>
    </source>
</evidence>
<feature type="region of interest" description="Disordered" evidence="7">
    <location>
        <begin position="1220"/>
        <end position="1242"/>
    </location>
</feature>
<dbReference type="Proteomes" id="UP000287033">
    <property type="component" value="Unassembled WGS sequence"/>
</dbReference>
<sequence length="2067" mass="232622">MDVSEESIDSECNLFELPANEEKIGKTRAKSALGQNTHTGLIRRCRRKANPQPEIAKDLNANATLEGKVTHGRPKGGKAPCGEVPPAKKQKLDTLEQTQDSGSIETAKGSALTCEGEPASSKTKHVENDIVMDNVQFEGQTGNCQHRSKKIKVEATSLSPSYKHIWKNDTSLKSNVNQCHFNENCFVCNICNVTSPSKESYKKHISSVRHKKQAISTSQDTITKEGFNCRLCGHLLPSRYDLDKHIKENHSKRSKAHICPQCKFKAESAALLQAHLKHKHFQKERLSCDLCGYQCYDENMLKTHCRGKTHLRRKNLAARGGYIHLLSKKGLSGECGAKDKVRNAKLLNKRPGNLRKTRNRCLVQKDAKQSTECLDKSTRIGNNLCMEEGNNNKMPMANDQIELNDCHAGKASPRRTLRSIKEPSNLLQERGVNQRLRHSGNGNVSLRLRSARCKVNSEHSQSTRSRLCKEEVANRKSPRKLQRRANLSTKNNSRSQGQFPLKREVFPEAQQKSGSVAGSKNGDVKETSKPISQESNQLEGKPQNQSKSTDMTLTDANLEDENAFQISCSSDNQEGASTPSEVPNSLTLVENNIESISEDQTLESPSANPTNTKASKVENTESKLSPADRKALRTCSYCGHLFQNRKGLEVHIKRRHTKEMVFHCQPCGYACVTKGDFEKHCQSNRHQLNFSKIDCWLCTFVTSDEETLKNHMNQKHKIVAYCRHCKVHFVSEDDLVDHVGTEQHARNMFPQQKETTTEQTEKLQPRELELNKTSSSSDTNEESTVQKANPLIDPQKPSITRVVAGNILKRSTHSRPQLQCKHCFYKARSASVLLKHIRLRHAQEYRFYCKVCSLYTISKEAMEKHIKRTRHIMNAKKQSLGPSVEECIEEVSVGVWDIQKTMKTPEALGNVNTEIDKGYVQVLEPSKPKEEFVVTWEIPEGDTGNVEDAQKSSDLQSTGSVKRGRPKGNISRTCLYCGLLASSVTNLNIHIRRKHSHQYSYFCKTCNYYTVTKGDMDRHCNTKKHKNQVDVSKTKLCRKIATSPDKDHPQVIGNDVASVSMVEDVQNSSKGLKPETPGVKNQSGNTENCTRVNLESFPSTQVQQKVENQNEIVVVLDVESNDMGQNGSSSNSKPRKENHTTTCVYCGFMAYSLATLEMHVKRKHTKDFDYYCMACAYYAVTRREMMRHAITEKHKLKSRSYLKLNPNKGSDSSTVLTVAPENEHQKEGNEHQMDEGSWNEEGGISKASQDAIQKSVSNIIETEKAVEDSEVVSAAKETAAVSKMAENQVKYLQNEVAEEEDNIQTLSAVCYSEISSETYSGILEANTACSNAPLDTESHAAELKSVSLESAVLETIQNQISQSPSEQDSSSFYKDIVTSQKTIVKNNDIDLCVEASQTEEDDFQQLSEAGESGEDEQNVKPAEVAKEISSSLDSRPNEMVDPGQNHPNNCDIEEEENMEEGLLASTKDVEGSSVQDECHLQPGKNSEHIHVNRVQQIDSNYQNIETVSEEMSVQGDINPPHDLGGSENLLDDQNKGEADLKEKAGDMKSANENSQELEITESTGDNLKLDLQGKGFQKYFEFDASIVRLKNKFGSEKSECTDNSEDSQGADGVSPDEWAVAVFKTDTSQVMKKRKNKGSLFQYPKRIRCEDCGFLADGVNGLNVHIAMKHPSAEKHFHCFLCGKSFYTESNLHQHLASMGHQRMEQESIEELPEGGATFKCVKCNTAFDLEEYLFVHIKQKHGEMLREVNKYIVEDTEQINCERQENQGNVCKYCGKVCKSSNSLAFLAHIRTHTGSKPFRCTLCNFATAQLGDARNHVKRHLGVREYKCHICGWAFVMKKHLSTHLLGKHGIGTPKERKFVCEICDRTFTEKWALTNHKKLHMGQKPFKCTWLTCHYSFLTASAMRDHFRTHTGEKSFLCDLCGFAGGTRHALTKHRRQHTGEKPFKCDQCNFASTTQSHLTRHRRVHTGEKPYKCPWCDYRSNCAENIRKHILHTGKHEGVQMYNCPKCDYGTNIPLEFRNHLKELHPDIENPDLAYLHAGKEYTYPLKANLKLFFLTDQSLTGG</sequence>
<feature type="region of interest" description="Disordered" evidence="7">
    <location>
        <begin position="1065"/>
        <end position="1087"/>
    </location>
</feature>
<feature type="domain" description="C2H2-type" evidence="8">
    <location>
        <begin position="1861"/>
        <end position="1888"/>
    </location>
</feature>
<evidence type="ECO:0000313" key="10">
    <source>
        <dbReference type="Proteomes" id="UP000287033"/>
    </source>
</evidence>
<dbReference type="FunFam" id="3.30.160.60:FF:001030">
    <property type="entry name" value="Zinc finger protein 407"/>
    <property type="match status" value="1"/>
</dbReference>
<dbReference type="GO" id="GO:0005634">
    <property type="term" value="C:nucleus"/>
    <property type="evidence" value="ECO:0007669"/>
    <property type="project" value="TreeGrafter"/>
</dbReference>
<dbReference type="GO" id="GO:0010468">
    <property type="term" value="P:regulation of gene expression"/>
    <property type="evidence" value="ECO:0007669"/>
    <property type="project" value="TreeGrafter"/>
</dbReference>
<feature type="region of interest" description="Disordered" evidence="7">
    <location>
        <begin position="1400"/>
        <end position="1451"/>
    </location>
</feature>
<feature type="compositionally biased region" description="Polar residues" evidence="7">
    <location>
        <begin position="485"/>
        <end position="498"/>
    </location>
</feature>
<dbReference type="OMA" id="INCERQE"/>
<dbReference type="GO" id="GO:0003676">
    <property type="term" value="F:nucleic acid binding"/>
    <property type="evidence" value="ECO:0007669"/>
    <property type="project" value="InterPro"/>
</dbReference>
<dbReference type="FunFam" id="3.30.160.60:FF:000969">
    <property type="entry name" value="Zinc finger protein 407"/>
    <property type="match status" value="1"/>
</dbReference>
<feature type="compositionally biased region" description="Polar residues" evidence="7">
    <location>
        <begin position="602"/>
        <end position="614"/>
    </location>
</feature>
<feature type="coiled-coil region" evidence="6">
    <location>
        <begin position="1282"/>
        <end position="1309"/>
    </location>
</feature>
<feature type="domain" description="C2H2-type" evidence="8">
    <location>
        <begin position="1947"/>
        <end position="1974"/>
    </location>
</feature>
<feature type="domain" description="C2H2-type" evidence="8">
    <location>
        <begin position="1828"/>
        <end position="1856"/>
    </location>
</feature>
<feature type="compositionally biased region" description="Polar residues" evidence="7">
    <location>
        <begin position="1550"/>
        <end position="1561"/>
    </location>
</feature>
<evidence type="ECO:0000313" key="9">
    <source>
        <dbReference type="EMBL" id="GCC23778.1"/>
    </source>
</evidence>
<keyword evidence="2" id="KW-0677">Repeat</keyword>
<feature type="region of interest" description="Disordered" evidence="7">
    <location>
        <begin position="942"/>
        <end position="965"/>
    </location>
</feature>
<dbReference type="SMART" id="SM00451">
    <property type="entry name" value="ZnF_U1"/>
    <property type="match status" value="7"/>
</dbReference>
<dbReference type="InterPro" id="IPR003604">
    <property type="entry name" value="Matrin/U1-like-C_Znf_C2H2"/>
</dbReference>
<evidence type="ECO:0000256" key="2">
    <source>
        <dbReference type="ARBA" id="ARBA00022737"/>
    </source>
</evidence>
<feature type="region of interest" description="Disordered" evidence="7">
    <location>
        <begin position="63"/>
        <end position="123"/>
    </location>
</feature>
<feature type="domain" description="C2H2-type" evidence="8">
    <location>
        <begin position="1919"/>
        <end position="1946"/>
    </location>
</feature>
<feature type="region of interest" description="Disordered" evidence="7">
    <location>
        <begin position="746"/>
        <end position="795"/>
    </location>
</feature>
<dbReference type="GO" id="GO:0008270">
    <property type="term" value="F:zinc ion binding"/>
    <property type="evidence" value="ECO:0007669"/>
    <property type="project" value="UniProtKB-KW"/>
</dbReference>
<name>A0A401S0A1_CHIPU</name>
<evidence type="ECO:0000256" key="6">
    <source>
        <dbReference type="SAM" id="Coils"/>
    </source>
</evidence>
<dbReference type="FunFam" id="3.30.160.60:FF:001109">
    <property type="entry name" value="Zinc finger protein 407"/>
    <property type="match status" value="1"/>
</dbReference>
<evidence type="ECO:0000256" key="3">
    <source>
        <dbReference type="ARBA" id="ARBA00022771"/>
    </source>
</evidence>
<dbReference type="PROSITE" id="PS50157">
    <property type="entry name" value="ZINC_FINGER_C2H2_2"/>
    <property type="match status" value="11"/>
</dbReference>
<dbReference type="InterPro" id="IPR013087">
    <property type="entry name" value="Znf_C2H2_type"/>
</dbReference>
<dbReference type="PANTHER" id="PTHR24403:SF60">
    <property type="entry name" value="ZINC FINGER PROTEIN 407"/>
    <property type="match status" value="1"/>
</dbReference>
<comment type="caution">
    <text evidence="9">The sequence shown here is derived from an EMBL/GenBank/DDBJ whole genome shotgun (WGS) entry which is preliminary data.</text>
</comment>
<feature type="region of interest" description="Disordered" evidence="7">
    <location>
        <begin position="597"/>
        <end position="625"/>
    </location>
</feature>
<evidence type="ECO:0000259" key="8">
    <source>
        <dbReference type="PROSITE" id="PS50157"/>
    </source>
</evidence>
<dbReference type="PROSITE" id="PS00028">
    <property type="entry name" value="ZINC_FINGER_C2H2_1"/>
    <property type="match status" value="9"/>
</dbReference>
<dbReference type="SMART" id="SM00355">
    <property type="entry name" value="ZnF_C2H2"/>
    <property type="match status" value="26"/>
</dbReference>
<keyword evidence="10" id="KW-1185">Reference proteome</keyword>
<dbReference type="InterPro" id="IPR036236">
    <property type="entry name" value="Znf_C2H2_sf"/>
</dbReference>
<feature type="compositionally biased region" description="Basic and acidic residues" evidence="7">
    <location>
        <begin position="755"/>
        <end position="770"/>
    </location>
</feature>
<feature type="domain" description="C2H2-type" evidence="8">
    <location>
        <begin position="1677"/>
        <end position="1706"/>
    </location>
</feature>
<feature type="compositionally biased region" description="Basic and acidic residues" evidence="7">
    <location>
        <begin position="615"/>
        <end position="625"/>
    </location>
</feature>
<feature type="region of interest" description="Disordered" evidence="7">
    <location>
        <begin position="453"/>
        <end position="549"/>
    </location>
</feature>
<evidence type="ECO:0000256" key="4">
    <source>
        <dbReference type="ARBA" id="ARBA00022833"/>
    </source>
</evidence>
<feature type="domain" description="C2H2-type" evidence="8">
    <location>
        <begin position="1889"/>
        <end position="1918"/>
    </location>
</feature>
<feature type="compositionally biased region" description="Basic and acidic residues" evidence="7">
    <location>
        <begin position="1221"/>
        <end position="1234"/>
    </location>
</feature>
<evidence type="ECO:0000256" key="1">
    <source>
        <dbReference type="ARBA" id="ARBA00022723"/>
    </source>
</evidence>
<dbReference type="SUPFAM" id="SSF57667">
    <property type="entry name" value="beta-beta-alpha zinc fingers"/>
    <property type="match status" value="6"/>
</dbReference>
<dbReference type="Pfam" id="PF00096">
    <property type="entry name" value="zf-C2H2"/>
    <property type="match status" value="3"/>
</dbReference>
<evidence type="ECO:0000256" key="5">
    <source>
        <dbReference type="PROSITE-ProRule" id="PRU00042"/>
    </source>
</evidence>
<keyword evidence="3 5" id="KW-0863">Zinc-finger</keyword>
<proteinExistence type="predicted"/>
<reference evidence="9 10" key="1">
    <citation type="journal article" date="2018" name="Nat. Ecol. Evol.">
        <title>Shark genomes provide insights into elasmobranch evolution and the origin of vertebrates.</title>
        <authorList>
            <person name="Hara Y"/>
            <person name="Yamaguchi K"/>
            <person name="Onimaru K"/>
            <person name="Kadota M"/>
            <person name="Koyanagi M"/>
            <person name="Keeley SD"/>
            <person name="Tatsumi K"/>
            <person name="Tanaka K"/>
            <person name="Motone F"/>
            <person name="Kageyama Y"/>
            <person name="Nozu R"/>
            <person name="Adachi N"/>
            <person name="Nishimura O"/>
            <person name="Nakagawa R"/>
            <person name="Tanegashima C"/>
            <person name="Kiyatake I"/>
            <person name="Matsumoto R"/>
            <person name="Murakumo K"/>
            <person name="Nishida K"/>
            <person name="Terakita A"/>
            <person name="Kuratani S"/>
            <person name="Sato K"/>
            <person name="Hyodo S Kuraku.S."/>
        </authorList>
    </citation>
    <scope>NUCLEOTIDE SEQUENCE [LARGE SCALE GENOMIC DNA]</scope>
</reference>
<keyword evidence="4" id="KW-0862">Zinc</keyword>
<dbReference type="OrthoDB" id="7788172at2759"/>
<feature type="domain" description="C2H2-type" evidence="8">
    <location>
        <begin position="227"/>
        <end position="255"/>
    </location>
</feature>
<feature type="domain" description="C2H2-type" evidence="8">
    <location>
        <begin position="1719"/>
        <end position="1742"/>
    </location>
</feature>
<gene>
    <name evidence="9" type="ORF">chiPu_0002176</name>
</gene>
<feature type="domain" description="C2H2-type" evidence="8">
    <location>
        <begin position="633"/>
        <end position="661"/>
    </location>
</feature>
<dbReference type="InterPro" id="IPR050688">
    <property type="entry name" value="Zinc_finger/UBP_domain"/>
</dbReference>
<dbReference type="EMBL" id="BEZZ01000038">
    <property type="protein sequence ID" value="GCC23778.1"/>
    <property type="molecule type" value="Genomic_DNA"/>
</dbReference>
<dbReference type="Gene3D" id="3.30.160.60">
    <property type="entry name" value="Classic Zinc Finger"/>
    <property type="match status" value="13"/>
</dbReference>
<dbReference type="STRING" id="137246.A0A401S0A1"/>
<dbReference type="FunFam" id="3.30.160.60:FF:001819">
    <property type="entry name" value="zinc finger protein 407"/>
    <property type="match status" value="1"/>
</dbReference>
<organism evidence="9 10">
    <name type="scientific">Chiloscyllium punctatum</name>
    <name type="common">Brownbanded bambooshark</name>
    <name type="synonym">Hemiscyllium punctatum</name>
    <dbReference type="NCBI Taxonomy" id="137246"/>
    <lineage>
        <taxon>Eukaryota</taxon>
        <taxon>Metazoa</taxon>
        <taxon>Chordata</taxon>
        <taxon>Craniata</taxon>
        <taxon>Vertebrata</taxon>
        <taxon>Chondrichthyes</taxon>
        <taxon>Elasmobranchii</taxon>
        <taxon>Galeomorphii</taxon>
        <taxon>Galeoidea</taxon>
        <taxon>Orectolobiformes</taxon>
        <taxon>Hemiscylliidae</taxon>
        <taxon>Chiloscyllium</taxon>
    </lineage>
</organism>
<protein>
    <recommendedName>
        <fullName evidence="8">C2H2-type domain-containing protein</fullName>
    </recommendedName>
</protein>
<dbReference type="PANTHER" id="PTHR24403">
    <property type="entry name" value="ZINC FINGER PROTEIN"/>
    <property type="match status" value="1"/>
</dbReference>
<dbReference type="FunFam" id="3.30.160.60:FF:000448">
    <property type="entry name" value="RE1-silencing transcription factor A"/>
    <property type="match status" value="1"/>
</dbReference>
<feature type="region of interest" description="Disordered" evidence="7">
    <location>
        <begin position="1539"/>
        <end position="1561"/>
    </location>
</feature>
<feature type="domain" description="C2H2-type" evidence="8">
    <location>
        <begin position="1770"/>
        <end position="1799"/>
    </location>
</feature>
<accession>A0A401S0A1</accession>
<feature type="compositionally biased region" description="Polar residues" evidence="7">
    <location>
        <begin position="529"/>
        <end position="549"/>
    </location>
</feature>
<keyword evidence="6" id="KW-0175">Coiled coil</keyword>
<feature type="domain" description="C2H2-type" evidence="8">
    <location>
        <begin position="1800"/>
        <end position="1827"/>
    </location>
</feature>